<dbReference type="InterPro" id="IPR056546">
    <property type="entry name" value="MreB_MamK-like"/>
</dbReference>
<dbReference type="STRING" id="294935.ATN88_05180"/>
<dbReference type="Pfam" id="PF06723">
    <property type="entry name" value="MreB_Mbl"/>
    <property type="match status" value="1"/>
</dbReference>
<evidence type="ECO:0000313" key="1">
    <source>
        <dbReference type="EMBL" id="KXF83109.1"/>
    </source>
</evidence>
<keyword evidence="2" id="KW-1185">Reference proteome</keyword>
<dbReference type="Gene3D" id="3.30.420.40">
    <property type="match status" value="1"/>
</dbReference>
<dbReference type="AlphaFoldDB" id="A0A135ICE1"/>
<organism evidence="1 2">
    <name type="scientific">Enterovibrio coralii</name>
    <dbReference type="NCBI Taxonomy" id="294935"/>
    <lineage>
        <taxon>Bacteria</taxon>
        <taxon>Pseudomonadati</taxon>
        <taxon>Pseudomonadota</taxon>
        <taxon>Gammaproteobacteria</taxon>
        <taxon>Vibrionales</taxon>
        <taxon>Vibrionaceae</taxon>
        <taxon>Enterovibrio</taxon>
    </lineage>
</organism>
<protein>
    <recommendedName>
        <fullName evidence="3">Rod shape-determining protein MreB</fullName>
    </recommendedName>
</protein>
<evidence type="ECO:0000313" key="2">
    <source>
        <dbReference type="Proteomes" id="UP000070529"/>
    </source>
</evidence>
<accession>A0A135ICE1</accession>
<evidence type="ECO:0008006" key="3">
    <source>
        <dbReference type="Google" id="ProtNLM"/>
    </source>
</evidence>
<sequence>MLSRFIYAYGNTLYIQMWSDRLRVFDGKTGRVFDERPQIAWKIGEQKEKQILAYGNGAEKFRNVNAVIISNPFSHPRSLISDYKAMQPLLRYAISKVVKTGLWMPRVQVILHPMEKVEGGVTELEKKALCDMAYNAGVKSAFVYWGDTLEETQLRRAQDSLSEL</sequence>
<proteinExistence type="predicted"/>
<gene>
    <name evidence="1" type="ORF">ATN88_05180</name>
</gene>
<dbReference type="RefSeq" id="WP_157490641.1">
    <property type="nucleotide sequence ID" value="NZ_LNTY01000006.1"/>
</dbReference>
<dbReference type="OrthoDB" id="8612466at2"/>
<dbReference type="EMBL" id="LNTY01000006">
    <property type="protein sequence ID" value="KXF83109.1"/>
    <property type="molecule type" value="Genomic_DNA"/>
</dbReference>
<dbReference type="Proteomes" id="UP000070529">
    <property type="component" value="Unassembled WGS sequence"/>
</dbReference>
<reference evidence="1 2" key="1">
    <citation type="submission" date="2015-11" db="EMBL/GenBank/DDBJ databases">
        <title>Genomic Taxonomy of the Vibrionaceae.</title>
        <authorList>
            <person name="Gomez-Gil B."/>
            <person name="Enciso-Ibarra J."/>
        </authorList>
    </citation>
    <scope>NUCLEOTIDE SEQUENCE [LARGE SCALE GENOMIC DNA]</scope>
    <source>
        <strain evidence="1 2">CAIM 912</strain>
    </source>
</reference>
<name>A0A135ICE1_9GAMM</name>
<comment type="caution">
    <text evidence="1">The sequence shown here is derived from an EMBL/GenBank/DDBJ whole genome shotgun (WGS) entry which is preliminary data.</text>
</comment>